<proteinExistence type="predicted"/>
<dbReference type="AlphaFoldDB" id="A0A8J6PW65"/>
<dbReference type="SUPFAM" id="SSF46785">
    <property type="entry name" value="Winged helix' DNA-binding domain"/>
    <property type="match status" value="1"/>
</dbReference>
<organism evidence="5 6">
    <name type="scientific">Oryzicola mucosus</name>
    <dbReference type="NCBI Taxonomy" id="2767425"/>
    <lineage>
        <taxon>Bacteria</taxon>
        <taxon>Pseudomonadati</taxon>
        <taxon>Pseudomonadota</taxon>
        <taxon>Alphaproteobacteria</taxon>
        <taxon>Hyphomicrobiales</taxon>
        <taxon>Phyllobacteriaceae</taxon>
        <taxon>Oryzicola</taxon>
    </lineage>
</organism>
<dbReference type="PRINTS" id="PR00598">
    <property type="entry name" value="HTHMARR"/>
</dbReference>
<gene>
    <name evidence="5" type="ORF">ICI42_11930</name>
</gene>
<dbReference type="InterPro" id="IPR000835">
    <property type="entry name" value="HTH_MarR-typ"/>
</dbReference>
<dbReference type="Pfam" id="PF01047">
    <property type="entry name" value="MarR"/>
    <property type="match status" value="1"/>
</dbReference>
<evidence type="ECO:0000259" key="4">
    <source>
        <dbReference type="PROSITE" id="PS50995"/>
    </source>
</evidence>
<keyword evidence="2" id="KW-0238">DNA-binding</keyword>
<evidence type="ECO:0000313" key="5">
    <source>
        <dbReference type="EMBL" id="MBD0415367.1"/>
    </source>
</evidence>
<dbReference type="SMART" id="SM00347">
    <property type="entry name" value="HTH_MARR"/>
    <property type="match status" value="1"/>
</dbReference>
<dbReference type="Gene3D" id="1.10.10.10">
    <property type="entry name" value="Winged helix-like DNA-binding domain superfamily/Winged helix DNA-binding domain"/>
    <property type="match status" value="1"/>
</dbReference>
<accession>A0A8J6PW65</accession>
<keyword evidence="1" id="KW-0805">Transcription regulation</keyword>
<dbReference type="PANTHER" id="PTHR42756">
    <property type="entry name" value="TRANSCRIPTIONAL REGULATOR, MARR"/>
    <property type="match status" value="1"/>
</dbReference>
<dbReference type="EMBL" id="JACVVX010000003">
    <property type="protein sequence ID" value="MBD0415367.1"/>
    <property type="molecule type" value="Genomic_DNA"/>
</dbReference>
<evidence type="ECO:0000313" key="6">
    <source>
        <dbReference type="Proteomes" id="UP000643405"/>
    </source>
</evidence>
<comment type="caution">
    <text evidence="5">The sequence shown here is derived from an EMBL/GenBank/DDBJ whole genome shotgun (WGS) entry which is preliminary data.</text>
</comment>
<keyword evidence="6" id="KW-1185">Reference proteome</keyword>
<dbReference type="InterPro" id="IPR036390">
    <property type="entry name" value="WH_DNA-bd_sf"/>
</dbReference>
<evidence type="ECO:0000256" key="1">
    <source>
        <dbReference type="ARBA" id="ARBA00023015"/>
    </source>
</evidence>
<dbReference type="GO" id="GO:0003700">
    <property type="term" value="F:DNA-binding transcription factor activity"/>
    <property type="evidence" value="ECO:0007669"/>
    <property type="project" value="InterPro"/>
</dbReference>
<dbReference type="GO" id="GO:0003677">
    <property type="term" value="F:DNA binding"/>
    <property type="evidence" value="ECO:0007669"/>
    <property type="project" value="UniProtKB-KW"/>
</dbReference>
<dbReference type="PROSITE" id="PS50995">
    <property type="entry name" value="HTH_MARR_2"/>
    <property type="match status" value="1"/>
</dbReference>
<protein>
    <submittedName>
        <fullName evidence="5">MarR family transcriptional regulator</fullName>
    </submittedName>
</protein>
<dbReference type="RefSeq" id="WP_188164791.1">
    <property type="nucleotide sequence ID" value="NZ_JACVVX010000003.1"/>
</dbReference>
<name>A0A8J6PW65_9HYPH</name>
<dbReference type="Proteomes" id="UP000643405">
    <property type="component" value="Unassembled WGS sequence"/>
</dbReference>
<feature type="domain" description="HTH marR-type" evidence="4">
    <location>
        <begin position="1"/>
        <end position="149"/>
    </location>
</feature>
<dbReference type="InterPro" id="IPR036388">
    <property type="entry name" value="WH-like_DNA-bd_sf"/>
</dbReference>
<evidence type="ECO:0000256" key="2">
    <source>
        <dbReference type="ARBA" id="ARBA00023125"/>
    </source>
</evidence>
<keyword evidence="3" id="KW-0804">Transcription</keyword>
<dbReference type="PANTHER" id="PTHR42756:SF1">
    <property type="entry name" value="TRANSCRIPTIONAL REPRESSOR OF EMRAB OPERON"/>
    <property type="match status" value="1"/>
</dbReference>
<reference evidence="5" key="1">
    <citation type="submission" date="2020-09" db="EMBL/GenBank/DDBJ databases">
        <title>Genome seq and assembly of Tianweitania sp.</title>
        <authorList>
            <person name="Chhetri G."/>
        </authorList>
    </citation>
    <scope>NUCLEOTIDE SEQUENCE</scope>
    <source>
        <strain evidence="5">Rool2</strain>
    </source>
</reference>
<evidence type="ECO:0000256" key="3">
    <source>
        <dbReference type="ARBA" id="ARBA00023163"/>
    </source>
</evidence>
<sequence length="150" mass="16974">MDTLARTADDVELDRLNGALGFLLRLAQLKVYEHFFAEVGGRDLRPGEFSVLWVIRCNPGIRQSMLGQRLMIKRAHMTKLIRALEDRGLVSRCIPDEDRRAVELTLTAVGRTAIDEAAEWFFTYEDGVGANMSAAERKQLLDLLHKFIGL</sequence>